<organism evidence="1 2">
    <name type="scientific">Polymorphobacter multimanifer</name>
    <dbReference type="NCBI Taxonomy" id="1070431"/>
    <lineage>
        <taxon>Bacteria</taxon>
        <taxon>Pseudomonadati</taxon>
        <taxon>Pseudomonadota</taxon>
        <taxon>Alphaproteobacteria</taxon>
        <taxon>Sphingomonadales</taxon>
        <taxon>Sphingosinicellaceae</taxon>
        <taxon>Polymorphobacter</taxon>
    </lineage>
</organism>
<reference evidence="1 2" key="1">
    <citation type="submission" date="2020-08" db="EMBL/GenBank/DDBJ databases">
        <title>Genomic Encyclopedia of Type Strains, Phase IV (KMG-IV): sequencing the most valuable type-strain genomes for metagenomic binning, comparative biology and taxonomic classification.</title>
        <authorList>
            <person name="Goeker M."/>
        </authorList>
    </citation>
    <scope>NUCLEOTIDE SEQUENCE [LARGE SCALE GENOMIC DNA]</scope>
    <source>
        <strain evidence="1 2">DSM 102189</strain>
    </source>
</reference>
<proteinExistence type="predicted"/>
<accession>A0A841LG95</accession>
<evidence type="ECO:0000313" key="1">
    <source>
        <dbReference type="EMBL" id="MBB6228815.1"/>
    </source>
</evidence>
<evidence type="ECO:0000313" key="2">
    <source>
        <dbReference type="Proteomes" id="UP000538147"/>
    </source>
</evidence>
<comment type="caution">
    <text evidence="1">The sequence shown here is derived from an EMBL/GenBank/DDBJ whole genome shotgun (WGS) entry which is preliminary data.</text>
</comment>
<sequence>MAIFTTVRPAMLKLTSDNPQILFTTGAASSIAGAPEYRRSAT</sequence>
<dbReference type="Proteomes" id="UP000538147">
    <property type="component" value="Unassembled WGS sequence"/>
</dbReference>
<name>A0A841LG95_9SPHN</name>
<dbReference type="AlphaFoldDB" id="A0A841LG95"/>
<protein>
    <submittedName>
        <fullName evidence="1">Uncharacterized protein</fullName>
    </submittedName>
</protein>
<dbReference type="RefSeq" id="WP_274603716.1">
    <property type="nucleotide sequence ID" value="NZ_BMOX01000092.1"/>
</dbReference>
<dbReference type="EMBL" id="JACIIV010000025">
    <property type="protein sequence ID" value="MBB6228815.1"/>
    <property type="molecule type" value="Genomic_DNA"/>
</dbReference>
<keyword evidence="2" id="KW-1185">Reference proteome</keyword>
<gene>
    <name evidence="1" type="ORF">FHS79_003007</name>
</gene>